<sequence length="67" mass="7235">MFEVLALLEWRQLGLALGDPLFEGLLVEHPDILSADRGFCRTLDALHPIVVAGCTAGIAPPKIPVAW</sequence>
<dbReference type="AlphaFoldDB" id="A0A919RA76"/>
<keyword evidence="2" id="KW-1185">Reference proteome</keyword>
<comment type="caution">
    <text evidence="1">The sequence shown here is derived from an EMBL/GenBank/DDBJ whole genome shotgun (WGS) entry which is preliminary data.</text>
</comment>
<dbReference type="EMBL" id="BOOW01000001">
    <property type="protein sequence ID" value="GII89802.1"/>
    <property type="molecule type" value="Genomic_DNA"/>
</dbReference>
<name>A0A919RA76_9ACTN</name>
<evidence type="ECO:0000313" key="2">
    <source>
        <dbReference type="Proteomes" id="UP000606172"/>
    </source>
</evidence>
<dbReference type="Proteomes" id="UP000606172">
    <property type="component" value="Unassembled WGS sequence"/>
</dbReference>
<reference evidence="1" key="1">
    <citation type="submission" date="2021-01" db="EMBL/GenBank/DDBJ databases">
        <title>Whole genome shotgun sequence of Sinosporangium siamense NBRC 109515.</title>
        <authorList>
            <person name="Komaki H."/>
            <person name="Tamura T."/>
        </authorList>
    </citation>
    <scope>NUCLEOTIDE SEQUENCE</scope>
    <source>
        <strain evidence="1">NBRC 109515</strain>
    </source>
</reference>
<proteinExistence type="predicted"/>
<gene>
    <name evidence="1" type="ORF">Ssi02_00330</name>
</gene>
<evidence type="ECO:0000313" key="1">
    <source>
        <dbReference type="EMBL" id="GII89802.1"/>
    </source>
</evidence>
<accession>A0A919RA76</accession>
<organism evidence="1 2">
    <name type="scientific">Sinosporangium siamense</name>
    <dbReference type="NCBI Taxonomy" id="1367973"/>
    <lineage>
        <taxon>Bacteria</taxon>
        <taxon>Bacillati</taxon>
        <taxon>Actinomycetota</taxon>
        <taxon>Actinomycetes</taxon>
        <taxon>Streptosporangiales</taxon>
        <taxon>Streptosporangiaceae</taxon>
        <taxon>Sinosporangium</taxon>
    </lineage>
</organism>
<protein>
    <submittedName>
        <fullName evidence="1">Uncharacterized protein</fullName>
    </submittedName>
</protein>